<feature type="transmembrane region" description="Helical" evidence="6">
    <location>
        <begin position="100"/>
        <end position="120"/>
    </location>
</feature>
<dbReference type="EMBL" id="GCKF01031618">
    <property type="protein sequence ID" value="JAG97723.1"/>
    <property type="molecule type" value="Transcribed_RNA"/>
</dbReference>
<evidence type="ECO:0000256" key="6">
    <source>
        <dbReference type="RuleBase" id="RU363132"/>
    </source>
</evidence>
<dbReference type="GO" id="GO:0009617">
    <property type="term" value="P:response to bacterium"/>
    <property type="evidence" value="ECO:0007669"/>
    <property type="project" value="InterPro"/>
</dbReference>
<dbReference type="PANTHER" id="PTHR10994">
    <property type="entry name" value="RETICULON"/>
    <property type="match status" value="1"/>
</dbReference>
<accession>A0A0D6R624</accession>
<sequence>MGEHGEEKESVLNSVTEKIENIAEKVHGKGADSSSSSDEDEKPSVPLLRNRLFGRQRPVHSVLGGGKLADLVLWKNKQMSASVLVGATVLWVLFEGMEYHLLTFICHVLILSLAILFLWINSATFLKRSPPHIPEVVISEETTRHIASELRVEFNRFFASLREVSAGKDFKKLLLVIGGLWLLSLLGSCCDFLTIVYIGLVTALTIPVLYDKYEDHVDSFAQKAMWKIKEQYKVFDAKVLSKIPRGPLKEKKHL</sequence>
<feature type="transmembrane region" description="Helical" evidence="6">
    <location>
        <begin position="173"/>
        <end position="200"/>
    </location>
</feature>
<dbReference type="AlphaFoldDB" id="A0A0D6R624"/>
<keyword evidence="3 6" id="KW-0256">Endoplasmic reticulum</keyword>
<evidence type="ECO:0000259" key="7">
    <source>
        <dbReference type="PROSITE" id="PS50845"/>
    </source>
</evidence>
<evidence type="ECO:0000256" key="3">
    <source>
        <dbReference type="ARBA" id="ARBA00022824"/>
    </source>
</evidence>
<keyword evidence="2 6" id="KW-0812">Transmembrane</keyword>
<protein>
    <recommendedName>
        <fullName evidence="6">Reticulon-like protein</fullName>
    </recommendedName>
</protein>
<keyword evidence="5 6" id="KW-0472">Membrane</keyword>
<dbReference type="PROSITE" id="PS50845">
    <property type="entry name" value="RETICULON"/>
    <property type="match status" value="1"/>
</dbReference>
<feature type="domain" description="Reticulon" evidence="7">
    <location>
        <begin position="68"/>
        <end position="253"/>
    </location>
</feature>
<dbReference type="PANTHER" id="PTHR10994:SF190">
    <property type="entry name" value="RETICULON-LIKE PROTEIN"/>
    <property type="match status" value="1"/>
</dbReference>
<organism evidence="8">
    <name type="scientific">Araucaria cunninghamii</name>
    <name type="common">Hoop pine</name>
    <name type="synonym">Moreton Bay pine</name>
    <dbReference type="NCBI Taxonomy" id="56994"/>
    <lineage>
        <taxon>Eukaryota</taxon>
        <taxon>Viridiplantae</taxon>
        <taxon>Streptophyta</taxon>
        <taxon>Embryophyta</taxon>
        <taxon>Tracheophyta</taxon>
        <taxon>Spermatophyta</taxon>
        <taxon>Pinopsida</taxon>
        <taxon>Pinidae</taxon>
        <taxon>Conifers II</taxon>
        <taxon>Araucariales</taxon>
        <taxon>Araucariaceae</taxon>
        <taxon>Araucaria</taxon>
    </lineage>
</organism>
<evidence type="ECO:0000256" key="1">
    <source>
        <dbReference type="ARBA" id="ARBA00004477"/>
    </source>
</evidence>
<evidence type="ECO:0000313" key="8">
    <source>
        <dbReference type="EMBL" id="JAG97723.1"/>
    </source>
</evidence>
<keyword evidence="4 6" id="KW-1133">Transmembrane helix</keyword>
<dbReference type="InterPro" id="IPR003388">
    <property type="entry name" value="Reticulon"/>
</dbReference>
<name>A0A0D6R624_ARACU</name>
<evidence type="ECO:0000256" key="4">
    <source>
        <dbReference type="ARBA" id="ARBA00022989"/>
    </source>
</evidence>
<dbReference type="GO" id="GO:0005789">
    <property type="term" value="C:endoplasmic reticulum membrane"/>
    <property type="evidence" value="ECO:0007669"/>
    <property type="project" value="UniProtKB-SubCell"/>
</dbReference>
<dbReference type="InterPro" id="IPR045064">
    <property type="entry name" value="Reticulon-like"/>
</dbReference>
<dbReference type="Pfam" id="PF02453">
    <property type="entry name" value="Reticulon"/>
    <property type="match status" value="1"/>
</dbReference>
<proteinExistence type="predicted"/>
<evidence type="ECO:0000256" key="2">
    <source>
        <dbReference type="ARBA" id="ARBA00022692"/>
    </source>
</evidence>
<evidence type="ECO:0000256" key="5">
    <source>
        <dbReference type="ARBA" id="ARBA00023136"/>
    </source>
</evidence>
<comment type="subcellular location">
    <subcellularLocation>
        <location evidence="1 6">Endoplasmic reticulum membrane</location>
        <topology evidence="1 6">Multi-pass membrane protein</topology>
    </subcellularLocation>
</comment>
<reference evidence="8" key="1">
    <citation type="submission" date="2015-03" db="EMBL/GenBank/DDBJ databases">
        <title>A transcriptome of Araucaria cunninghamii, an australian fine timber species.</title>
        <authorList>
            <person name="Jing Yi C.J.Y."/>
            <person name="Yin San L.Y.S."/>
            <person name="Abdul Karim S.S."/>
            <person name="Wan Azmi N.N."/>
            <person name="Hercus R.R."/>
            <person name="Croft L.L."/>
        </authorList>
    </citation>
    <scope>NUCLEOTIDE SEQUENCE</scope>
    <source>
        <strain evidence="8">MI0301</strain>
        <tissue evidence="8">Leaf</tissue>
    </source>
</reference>